<keyword evidence="3" id="KW-1185">Reference proteome</keyword>
<dbReference type="EMBL" id="JACJPY010000064">
    <property type="protein sequence ID" value="MBD2151718.1"/>
    <property type="molecule type" value="Genomic_DNA"/>
</dbReference>
<proteinExistence type="predicted"/>
<feature type="region of interest" description="Disordered" evidence="1">
    <location>
        <begin position="1"/>
        <end position="28"/>
    </location>
</feature>
<organism evidence="2 3">
    <name type="scientific">Pseudanabaena cinerea FACHB-1277</name>
    <dbReference type="NCBI Taxonomy" id="2949581"/>
    <lineage>
        <taxon>Bacteria</taxon>
        <taxon>Bacillati</taxon>
        <taxon>Cyanobacteriota</taxon>
        <taxon>Cyanophyceae</taxon>
        <taxon>Pseudanabaenales</taxon>
        <taxon>Pseudanabaenaceae</taxon>
        <taxon>Pseudanabaena</taxon>
        <taxon>Pseudanabaena cinerea</taxon>
    </lineage>
</organism>
<evidence type="ECO:0000256" key="1">
    <source>
        <dbReference type="SAM" id="MobiDB-lite"/>
    </source>
</evidence>
<protein>
    <submittedName>
        <fullName evidence="2">Uncharacterized protein</fullName>
    </submittedName>
</protein>
<evidence type="ECO:0000313" key="2">
    <source>
        <dbReference type="EMBL" id="MBD2151718.1"/>
    </source>
</evidence>
<reference evidence="2" key="1">
    <citation type="journal article" date="2015" name="ISME J.">
        <title>Draft Genome Sequence of Streptomyces incarnatus NRRL8089, which Produces the Nucleoside Antibiotic Sinefungin.</title>
        <authorList>
            <person name="Oshima K."/>
            <person name="Hattori M."/>
            <person name="Shimizu H."/>
            <person name="Fukuda K."/>
            <person name="Nemoto M."/>
            <person name="Inagaki K."/>
            <person name="Tamura T."/>
        </authorList>
    </citation>
    <scope>NUCLEOTIDE SEQUENCE</scope>
    <source>
        <strain evidence="2">FACHB-1277</strain>
    </source>
</reference>
<sequence length="126" mass="14712">MSATHHLPRQNLQSIASSPCPKSSKRSPVLRPQIADRIVQLLLDIENFLATCTHEEINSFWQSISHLRQYLHRNIQRSEIPCFLDFRRKNRDFCRILEVLADLTYPQMHLSNAISAKPVNHPITHY</sequence>
<accession>A0A926UVN5</accession>
<dbReference type="Proteomes" id="UP000631421">
    <property type="component" value="Unassembled WGS sequence"/>
</dbReference>
<evidence type="ECO:0000313" key="3">
    <source>
        <dbReference type="Proteomes" id="UP000631421"/>
    </source>
</evidence>
<name>A0A926UVN5_9CYAN</name>
<dbReference type="RefSeq" id="WP_190352135.1">
    <property type="nucleotide sequence ID" value="NZ_JACJPY010000064.1"/>
</dbReference>
<dbReference type="AlphaFoldDB" id="A0A926UVN5"/>
<comment type="caution">
    <text evidence="2">The sequence shown here is derived from an EMBL/GenBank/DDBJ whole genome shotgun (WGS) entry which is preliminary data.</text>
</comment>
<gene>
    <name evidence="2" type="ORF">H6F44_16550</name>
</gene>
<reference evidence="2" key="2">
    <citation type="submission" date="2020-08" db="EMBL/GenBank/DDBJ databases">
        <authorList>
            <person name="Chen M."/>
            <person name="Teng W."/>
            <person name="Zhao L."/>
            <person name="Hu C."/>
            <person name="Zhou Y."/>
            <person name="Han B."/>
            <person name="Song L."/>
            <person name="Shu W."/>
        </authorList>
    </citation>
    <scope>NUCLEOTIDE SEQUENCE</scope>
    <source>
        <strain evidence="2">FACHB-1277</strain>
    </source>
</reference>